<dbReference type="OrthoDB" id="8547866at2"/>
<evidence type="ECO:0000313" key="1">
    <source>
        <dbReference type="EMBL" id="ARN74017.1"/>
    </source>
</evidence>
<dbReference type="AlphaFoldDB" id="A0A1X9NGE0"/>
<evidence type="ECO:0000313" key="2">
    <source>
        <dbReference type="Proteomes" id="UP000193450"/>
    </source>
</evidence>
<dbReference type="EMBL" id="CP019343">
    <property type="protein sequence ID" value="ARN74017.1"/>
    <property type="molecule type" value="Genomic_DNA"/>
</dbReference>
<proteinExistence type="predicted"/>
<dbReference type="STRING" id="716816.BST96_07720"/>
<keyword evidence="2" id="KW-1185">Reference proteome</keyword>
<protein>
    <submittedName>
        <fullName evidence="1">Uncharacterized protein</fullName>
    </submittedName>
</protein>
<accession>A0A1X9NGE0</accession>
<reference evidence="1 2" key="1">
    <citation type="submission" date="2016-11" db="EMBL/GenBank/DDBJ databases">
        <title>Trade-off between light-utilization and light-protection in marine flavobacteria.</title>
        <authorList>
            <person name="Kumagai Y."/>
        </authorList>
    </citation>
    <scope>NUCLEOTIDE SEQUENCE [LARGE SCALE GENOMIC DNA]</scope>
    <source>
        <strain evidence="1 2">NBRC 107125</strain>
    </source>
</reference>
<gene>
    <name evidence="1" type="ORF">BST96_07720</name>
</gene>
<dbReference type="KEGG" id="osg:BST96_07720"/>
<sequence length="68" mass="7588">MQYSISEWDDGSASLIAEDGYVLATFDNTDEAILACIKDCRVAPLFIEQHHSYLAASPMDWESQYLAA</sequence>
<name>A0A1X9NGE0_9GAMM</name>
<dbReference type="Proteomes" id="UP000193450">
    <property type="component" value="Chromosome"/>
</dbReference>
<dbReference type="RefSeq" id="WP_085758146.1">
    <property type="nucleotide sequence ID" value="NZ_CP019343.1"/>
</dbReference>
<organism evidence="1 2">
    <name type="scientific">Oceanicoccus sagamiensis</name>
    <dbReference type="NCBI Taxonomy" id="716816"/>
    <lineage>
        <taxon>Bacteria</taxon>
        <taxon>Pseudomonadati</taxon>
        <taxon>Pseudomonadota</taxon>
        <taxon>Gammaproteobacteria</taxon>
        <taxon>Cellvibrionales</taxon>
        <taxon>Spongiibacteraceae</taxon>
        <taxon>Oceanicoccus</taxon>
    </lineage>
</organism>